<dbReference type="Proteomes" id="UP000183859">
    <property type="component" value="Chromosome"/>
</dbReference>
<organism evidence="2 3">
    <name type="scientific">Phaeobacter porticola</name>
    <dbReference type="NCBI Taxonomy" id="1844006"/>
    <lineage>
        <taxon>Bacteria</taxon>
        <taxon>Pseudomonadati</taxon>
        <taxon>Pseudomonadota</taxon>
        <taxon>Alphaproteobacteria</taxon>
        <taxon>Rhodobacterales</taxon>
        <taxon>Roseobacteraceae</taxon>
        <taxon>Phaeobacter</taxon>
    </lineage>
</organism>
<dbReference type="AlphaFoldDB" id="A0A1L3I7F2"/>
<dbReference type="KEGG" id="php:PhaeoP97_02646"/>
<proteinExistence type="predicted"/>
<feature type="compositionally biased region" description="Low complexity" evidence="1">
    <location>
        <begin position="166"/>
        <end position="188"/>
    </location>
</feature>
<reference evidence="3" key="1">
    <citation type="submission" date="2016-07" db="EMBL/GenBank/DDBJ databases">
        <title>Phaeobacter portensis sp. nov., a tropodithietic acid producing bacterium isolated from a German harbor.</title>
        <authorList>
            <person name="Freese H.M."/>
            <person name="Bunk B."/>
            <person name="Breider S."/>
            <person name="Brinkhoff T."/>
        </authorList>
    </citation>
    <scope>NUCLEOTIDE SEQUENCE [LARGE SCALE GENOMIC DNA]</scope>
    <source>
        <strain evidence="3">P97</strain>
    </source>
</reference>
<protein>
    <recommendedName>
        <fullName evidence="4">DUF3618 domain-containing protein</fullName>
    </recommendedName>
</protein>
<gene>
    <name evidence="2" type="ORF">PhaeoP97_02646</name>
</gene>
<evidence type="ECO:0000256" key="1">
    <source>
        <dbReference type="SAM" id="MobiDB-lite"/>
    </source>
</evidence>
<feature type="region of interest" description="Disordered" evidence="1">
    <location>
        <begin position="128"/>
        <end position="188"/>
    </location>
</feature>
<evidence type="ECO:0000313" key="2">
    <source>
        <dbReference type="EMBL" id="APG48024.1"/>
    </source>
</evidence>
<dbReference type="STRING" id="1844006.PhaeoP97_02646"/>
<name>A0A1L3I7F2_9RHOB</name>
<feature type="region of interest" description="Disordered" evidence="1">
    <location>
        <begin position="1"/>
        <end position="77"/>
    </location>
</feature>
<keyword evidence="3" id="KW-1185">Reference proteome</keyword>
<evidence type="ECO:0008006" key="4">
    <source>
        <dbReference type="Google" id="ProtNLM"/>
    </source>
</evidence>
<dbReference type="RefSeq" id="WP_072505427.1">
    <property type="nucleotide sequence ID" value="NZ_CP016364.1"/>
</dbReference>
<evidence type="ECO:0000313" key="3">
    <source>
        <dbReference type="Proteomes" id="UP000183859"/>
    </source>
</evidence>
<feature type="compositionally biased region" description="Low complexity" evidence="1">
    <location>
        <begin position="44"/>
        <end position="77"/>
    </location>
</feature>
<accession>A0A1L3I7F2</accession>
<feature type="compositionally biased region" description="Basic and acidic residues" evidence="1">
    <location>
        <begin position="10"/>
        <end position="20"/>
    </location>
</feature>
<dbReference type="EMBL" id="CP016364">
    <property type="protein sequence ID" value="APG48024.1"/>
    <property type="molecule type" value="Genomic_DNA"/>
</dbReference>
<sequence length="188" mass="19993">MTNDANTTRPIERAKHHAAELTEQAQDSLRSEARARAKQVQSHAAGEAESVARAADAAASELPQGSLQAQATQQLAQGLEQVAETIRTADLEKVLRDTGNFARKNPMLFLGGAALLGFAATRFLKSSSEDRRQASGVAQDLSDDPWDAYEAGNGPPASDSDYSRDATPQQTTQQTTLGTAPGTTRRVS</sequence>